<name>A0A1G2DF16_9BACT</name>
<comment type="caution">
    <text evidence="3">The sequence shown here is derived from an EMBL/GenBank/DDBJ whole genome shotgun (WGS) entry which is preliminary data.</text>
</comment>
<reference evidence="3 4" key="1">
    <citation type="journal article" date="2016" name="Nat. Commun.">
        <title>Thousands of microbial genomes shed light on interconnected biogeochemical processes in an aquifer system.</title>
        <authorList>
            <person name="Anantharaman K."/>
            <person name="Brown C.T."/>
            <person name="Hug L.A."/>
            <person name="Sharon I."/>
            <person name="Castelle C.J."/>
            <person name="Probst A.J."/>
            <person name="Thomas B.C."/>
            <person name="Singh A."/>
            <person name="Wilkins M.J."/>
            <person name="Karaoz U."/>
            <person name="Brodie E.L."/>
            <person name="Williams K.H."/>
            <person name="Hubbard S.S."/>
            <person name="Banfield J.F."/>
        </authorList>
    </citation>
    <scope>NUCLEOTIDE SEQUENCE [LARGE SCALE GENOMIC DNA]</scope>
</reference>
<keyword evidence="2" id="KW-0472">Membrane</keyword>
<protein>
    <submittedName>
        <fullName evidence="3">Uncharacterized protein</fullName>
    </submittedName>
</protein>
<organism evidence="3 4">
    <name type="scientific">Candidatus Lloydbacteria bacterium RIFCSPLOWO2_01_FULL_50_20</name>
    <dbReference type="NCBI Taxonomy" id="1798665"/>
    <lineage>
        <taxon>Bacteria</taxon>
        <taxon>Candidatus Lloydiibacteriota</taxon>
    </lineage>
</organism>
<evidence type="ECO:0000313" key="4">
    <source>
        <dbReference type="Proteomes" id="UP000178534"/>
    </source>
</evidence>
<proteinExistence type="predicted"/>
<keyword evidence="2" id="KW-0812">Transmembrane</keyword>
<feature type="region of interest" description="Disordered" evidence="1">
    <location>
        <begin position="1"/>
        <end position="22"/>
    </location>
</feature>
<accession>A0A1G2DF16</accession>
<dbReference type="EMBL" id="MHLP01000026">
    <property type="protein sequence ID" value="OGZ12209.1"/>
    <property type="molecule type" value="Genomic_DNA"/>
</dbReference>
<feature type="compositionally biased region" description="Polar residues" evidence="1">
    <location>
        <begin position="1"/>
        <end position="14"/>
    </location>
</feature>
<dbReference type="STRING" id="1798665.A2942_03780"/>
<evidence type="ECO:0000313" key="3">
    <source>
        <dbReference type="EMBL" id="OGZ12209.1"/>
    </source>
</evidence>
<feature type="transmembrane region" description="Helical" evidence="2">
    <location>
        <begin position="33"/>
        <end position="52"/>
    </location>
</feature>
<dbReference type="AlphaFoldDB" id="A0A1G2DF16"/>
<evidence type="ECO:0000256" key="2">
    <source>
        <dbReference type="SAM" id="Phobius"/>
    </source>
</evidence>
<keyword evidence="2" id="KW-1133">Transmembrane helix</keyword>
<evidence type="ECO:0000256" key="1">
    <source>
        <dbReference type="SAM" id="MobiDB-lite"/>
    </source>
</evidence>
<sequence>MYNISMDNTEQAQNGPAGDQQKKEKGECMMCKFVLIFSFAALLLVLVLIFLMRNTSDLVGF</sequence>
<gene>
    <name evidence="3" type="ORF">A2942_03780</name>
</gene>
<dbReference type="Proteomes" id="UP000178534">
    <property type="component" value="Unassembled WGS sequence"/>
</dbReference>